<dbReference type="SUPFAM" id="SSF52833">
    <property type="entry name" value="Thioredoxin-like"/>
    <property type="match status" value="1"/>
</dbReference>
<proteinExistence type="predicted"/>
<dbReference type="EMBL" id="BSYI01000015">
    <property type="protein sequence ID" value="GMG83075.1"/>
    <property type="molecule type" value="Genomic_DNA"/>
</dbReference>
<evidence type="ECO:0000313" key="3">
    <source>
        <dbReference type="EMBL" id="GMG83075.1"/>
    </source>
</evidence>
<evidence type="ECO:0000259" key="1">
    <source>
        <dbReference type="PROSITE" id="PS50404"/>
    </source>
</evidence>
<dbReference type="InterPro" id="IPR036282">
    <property type="entry name" value="Glutathione-S-Trfase_C_sf"/>
</dbReference>
<dbReference type="SFLD" id="SFLDG00358">
    <property type="entry name" value="Main_(cytGST)"/>
    <property type="match status" value="1"/>
</dbReference>
<dbReference type="InterPro" id="IPR036249">
    <property type="entry name" value="Thioredoxin-like_sf"/>
</dbReference>
<organism evidence="3 4">
    <name type="scientific">Paralimibaculum aggregatum</name>
    <dbReference type="NCBI Taxonomy" id="3036245"/>
    <lineage>
        <taxon>Bacteria</taxon>
        <taxon>Pseudomonadati</taxon>
        <taxon>Pseudomonadota</taxon>
        <taxon>Alphaproteobacteria</taxon>
        <taxon>Rhodobacterales</taxon>
        <taxon>Paracoccaceae</taxon>
        <taxon>Paralimibaculum</taxon>
    </lineage>
</organism>
<protein>
    <submittedName>
        <fullName evidence="3">Glutathione S-transferase family protein</fullName>
    </submittedName>
</protein>
<keyword evidence="4" id="KW-1185">Reference proteome</keyword>
<gene>
    <name evidence="3" type="ORF">LNKW23_22880</name>
</gene>
<dbReference type="PANTHER" id="PTHR43968">
    <property type="match status" value="1"/>
</dbReference>
<accession>A0ABQ6LLB7</accession>
<dbReference type="Pfam" id="PF13410">
    <property type="entry name" value="GST_C_2"/>
    <property type="match status" value="1"/>
</dbReference>
<dbReference type="InterPro" id="IPR040079">
    <property type="entry name" value="Glutathione_S-Trfase"/>
</dbReference>
<reference evidence="3 4" key="1">
    <citation type="submission" date="2023-04" db="EMBL/GenBank/DDBJ databases">
        <title>Marinoamorphus aggregata gen. nov., sp. Nov., isolate from tissue of brittle star Ophioplocus japonicus.</title>
        <authorList>
            <person name="Kawano K."/>
            <person name="Sawayama S."/>
            <person name="Nakagawa S."/>
        </authorList>
    </citation>
    <scope>NUCLEOTIDE SEQUENCE [LARGE SCALE GENOMIC DNA]</scope>
    <source>
        <strain evidence="3 4">NKW23</strain>
    </source>
</reference>
<evidence type="ECO:0000259" key="2">
    <source>
        <dbReference type="PROSITE" id="PS50405"/>
    </source>
</evidence>
<dbReference type="Gene3D" id="1.20.1050.10">
    <property type="match status" value="1"/>
</dbReference>
<feature type="domain" description="GST C-terminal" evidence="2">
    <location>
        <begin position="87"/>
        <end position="210"/>
    </location>
</feature>
<dbReference type="RefSeq" id="WP_285671867.1">
    <property type="nucleotide sequence ID" value="NZ_BSYI01000015.1"/>
</dbReference>
<evidence type="ECO:0000313" key="4">
    <source>
        <dbReference type="Proteomes" id="UP001239909"/>
    </source>
</evidence>
<dbReference type="InterPro" id="IPR010987">
    <property type="entry name" value="Glutathione-S-Trfase_C-like"/>
</dbReference>
<comment type="caution">
    <text evidence="3">The sequence shown here is derived from an EMBL/GenBank/DDBJ whole genome shotgun (WGS) entry which is preliminary data.</text>
</comment>
<dbReference type="Gene3D" id="3.40.30.10">
    <property type="entry name" value="Glutaredoxin"/>
    <property type="match status" value="1"/>
</dbReference>
<dbReference type="InterPro" id="IPR004045">
    <property type="entry name" value="Glutathione_S-Trfase_N"/>
</dbReference>
<dbReference type="Pfam" id="PF13409">
    <property type="entry name" value="GST_N_2"/>
    <property type="match status" value="1"/>
</dbReference>
<name>A0ABQ6LLB7_9RHOB</name>
<dbReference type="SUPFAM" id="SSF47616">
    <property type="entry name" value="GST C-terminal domain-like"/>
    <property type="match status" value="1"/>
</dbReference>
<dbReference type="CDD" id="cd00570">
    <property type="entry name" value="GST_N_family"/>
    <property type="match status" value="1"/>
</dbReference>
<sequence length="223" mass="24228">MSLTLVSHPLCPYVQRAAIAMAETGTPFKRVWIDLADKPDWFRKVSPLDKVPVLLVDMAGRREALFESAAILEYLEETSGRPLHPADPVTRARHRAWIEAASRVLDRIAEFYNAREAAALAAAGERLAESLAPVAAALGKGPYFAGQRFTLVDAAFAPVFRYFETFERLGAPDLLAPFPGIAEWRAALAARPSVRAAVGADYPARLEAFLRARQSALIGAAAA</sequence>
<dbReference type="PROSITE" id="PS50404">
    <property type="entry name" value="GST_NTER"/>
    <property type="match status" value="1"/>
</dbReference>
<dbReference type="PROSITE" id="PS50405">
    <property type="entry name" value="GST_CTER"/>
    <property type="match status" value="1"/>
</dbReference>
<dbReference type="InterPro" id="IPR050983">
    <property type="entry name" value="GST_Omega/HSP26"/>
</dbReference>
<feature type="domain" description="GST N-terminal" evidence="1">
    <location>
        <begin position="1"/>
        <end position="83"/>
    </location>
</feature>
<dbReference type="SFLD" id="SFLDS00019">
    <property type="entry name" value="Glutathione_Transferase_(cytos"/>
    <property type="match status" value="1"/>
</dbReference>
<dbReference type="Proteomes" id="UP001239909">
    <property type="component" value="Unassembled WGS sequence"/>
</dbReference>
<dbReference type="CDD" id="cd00299">
    <property type="entry name" value="GST_C_family"/>
    <property type="match status" value="1"/>
</dbReference>
<dbReference type="PANTHER" id="PTHR43968:SF6">
    <property type="entry name" value="GLUTATHIONE S-TRANSFERASE OMEGA"/>
    <property type="match status" value="1"/>
</dbReference>